<feature type="domain" description="BON" evidence="3">
    <location>
        <begin position="123"/>
        <end position="190"/>
    </location>
</feature>
<dbReference type="SMART" id="SM00749">
    <property type="entry name" value="BON"/>
    <property type="match status" value="2"/>
</dbReference>
<evidence type="ECO:0000259" key="3">
    <source>
        <dbReference type="PROSITE" id="PS50914"/>
    </source>
</evidence>
<dbReference type="PANTHER" id="PTHR34606">
    <property type="entry name" value="BON DOMAIN-CONTAINING PROTEIN"/>
    <property type="match status" value="1"/>
</dbReference>
<dbReference type="Proteomes" id="UP000199297">
    <property type="component" value="Unassembled WGS sequence"/>
</dbReference>
<evidence type="ECO:0000256" key="2">
    <source>
        <dbReference type="SAM" id="SignalP"/>
    </source>
</evidence>
<accession>A0A1H7NCJ1</accession>
<name>A0A1H7NCJ1_9GAMM</name>
<dbReference type="InterPro" id="IPR014004">
    <property type="entry name" value="Transpt-assoc_nodulatn_dom_bac"/>
</dbReference>
<dbReference type="OrthoDB" id="9783990at2"/>
<dbReference type="InterPro" id="IPR051686">
    <property type="entry name" value="Lipoprotein_DolP"/>
</dbReference>
<reference evidence="5" key="1">
    <citation type="submission" date="2016-10" db="EMBL/GenBank/DDBJ databases">
        <authorList>
            <person name="Varghese N."/>
            <person name="Submissions S."/>
        </authorList>
    </citation>
    <scope>NUCLEOTIDE SEQUENCE [LARGE SCALE GENOMIC DNA]</scope>
    <source>
        <strain evidence="5">CGMCC 1.9127</strain>
    </source>
</reference>
<dbReference type="PANTHER" id="PTHR34606:SF4">
    <property type="entry name" value="OUTER MEMBRANE LIPOPROTEIN DOLP"/>
    <property type="match status" value="1"/>
</dbReference>
<keyword evidence="1 2" id="KW-0732">Signal</keyword>
<dbReference type="InterPro" id="IPR007055">
    <property type="entry name" value="BON_dom"/>
</dbReference>
<dbReference type="STRING" id="641665.GCA_002104455_03378"/>
<keyword evidence="5" id="KW-1185">Reference proteome</keyword>
<evidence type="ECO:0000256" key="1">
    <source>
        <dbReference type="ARBA" id="ARBA00022729"/>
    </source>
</evidence>
<feature type="signal peptide" evidence="2">
    <location>
        <begin position="1"/>
        <end position="23"/>
    </location>
</feature>
<dbReference type="Pfam" id="PF04972">
    <property type="entry name" value="BON"/>
    <property type="match status" value="2"/>
</dbReference>
<dbReference type="EMBL" id="FOBI01000007">
    <property type="protein sequence ID" value="SEL20647.1"/>
    <property type="molecule type" value="Genomic_DNA"/>
</dbReference>
<feature type="chain" id="PRO_5011783221" evidence="2">
    <location>
        <begin position="24"/>
        <end position="190"/>
    </location>
</feature>
<gene>
    <name evidence="4" type="ORF">SAMN05216262_10784</name>
</gene>
<proteinExistence type="predicted"/>
<dbReference type="PROSITE" id="PS50914">
    <property type="entry name" value="BON"/>
    <property type="match status" value="2"/>
</dbReference>
<dbReference type="AlphaFoldDB" id="A0A1H7NCJ1"/>
<evidence type="ECO:0000313" key="5">
    <source>
        <dbReference type="Proteomes" id="UP000199297"/>
    </source>
</evidence>
<evidence type="ECO:0000313" key="4">
    <source>
        <dbReference type="EMBL" id="SEL20647.1"/>
    </source>
</evidence>
<dbReference type="RefSeq" id="WP_085284873.1">
    <property type="nucleotide sequence ID" value="NZ_FOBI01000007.1"/>
</dbReference>
<dbReference type="Gene3D" id="3.30.1340.30">
    <property type="match status" value="1"/>
</dbReference>
<sequence length="190" mass="20276">MAIRVIFSAILLSLLLQGCAAVAVVGVVGGASIATDNRSLGNLIDDQKIEIDAKAKLSKSKGLSSNTNLQVVSVNGSVLVVGQAPNSYLRDQAIKALNEVRGIKQLHNQIRISNKVAITTKANDVWLTSKVKTALFGTDKLDATNIKVVTENAEVFLMGLISQAEAELAVDIARNIGGVNRVFKVFEYIE</sequence>
<organism evidence="4 5">
    <name type="scientific">Colwellia chukchiensis</name>
    <dbReference type="NCBI Taxonomy" id="641665"/>
    <lineage>
        <taxon>Bacteria</taxon>
        <taxon>Pseudomonadati</taxon>
        <taxon>Pseudomonadota</taxon>
        <taxon>Gammaproteobacteria</taxon>
        <taxon>Alteromonadales</taxon>
        <taxon>Colwelliaceae</taxon>
        <taxon>Colwellia</taxon>
    </lineage>
</organism>
<feature type="domain" description="BON" evidence="3">
    <location>
        <begin position="45"/>
        <end position="114"/>
    </location>
</feature>
<dbReference type="PROSITE" id="PS51257">
    <property type="entry name" value="PROKAR_LIPOPROTEIN"/>
    <property type="match status" value="1"/>
</dbReference>
<protein>
    <submittedName>
        <fullName evidence="4">Osmotically-inducible protein OsmY, contains BON domain</fullName>
    </submittedName>
</protein>